<dbReference type="AlphaFoldDB" id="A0AAV0ARP8"/>
<evidence type="ECO:0000313" key="2">
    <source>
        <dbReference type="EMBL" id="CAH7670479.1"/>
    </source>
</evidence>
<accession>A0AAV0ARP8</accession>
<feature type="coiled-coil region" evidence="1">
    <location>
        <begin position="83"/>
        <end position="131"/>
    </location>
</feature>
<comment type="caution">
    <text evidence="2">The sequence shown here is derived from an EMBL/GenBank/DDBJ whole genome shotgun (WGS) entry which is preliminary data.</text>
</comment>
<dbReference type="Proteomes" id="UP001153365">
    <property type="component" value="Unassembled WGS sequence"/>
</dbReference>
<gene>
    <name evidence="2" type="ORF">PPACK8108_LOCUS5200</name>
</gene>
<dbReference type="EMBL" id="CALTRL010000999">
    <property type="protein sequence ID" value="CAH7670479.1"/>
    <property type="molecule type" value="Genomic_DNA"/>
</dbReference>
<keyword evidence="1" id="KW-0175">Coiled coil</keyword>
<organism evidence="2 3">
    <name type="scientific">Phakopsora pachyrhizi</name>
    <name type="common">Asian soybean rust disease fungus</name>
    <dbReference type="NCBI Taxonomy" id="170000"/>
    <lineage>
        <taxon>Eukaryota</taxon>
        <taxon>Fungi</taxon>
        <taxon>Dikarya</taxon>
        <taxon>Basidiomycota</taxon>
        <taxon>Pucciniomycotina</taxon>
        <taxon>Pucciniomycetes</taxon>
        <taxon>Pucciniales</taxon>
        <taxon>Phakopsoraceae</taxon>
        <taxon>Phakopsora</taxon>
    </lineage>
</organism>
<sequence length="134" mass="15513">MANTKRTGKIERLARVFSRVFCTTAQSYYLDTLRELKRVDAVTKSSIIAEFGEILSGVATIRALWFGTEHKEAVGDKQSIKGEEREEEELKLLRVEAARLRERVTNHAKVIREKERNIQILQDRLSAFQLEYSQ</sequence>
<evidence type="ECO:0000313" key="3">
    <source>
        <dbReference type="Proteomes" id="UP001153365"/>
    </source>
</evidence>
<keyword evidence="3" id="KW-1185">Reference proteome</keyword>
<evidence type="ECO:0000256" key="1">
    <source>
        <dbReference type="SAM" id="Coils"/>
    </source>
</evidence>
<protein>
    <submittedName>
        <fullName evidence="2">Uncharacterized protein</fullName>
    </submittedName>
</protein>
<reference evidence="2" key="1">
    <citation type="submission" date="2022-06" db="EMBL/GenBank/DDBJ databases">
        <authorList>
            <consortium name="SYNGENTA / RWTH Aachen University"/>
        </authorList>
    </citation>
    <scope>NUCLEOTIDE SEQUENCE</scope>
</reference>
<name>A0AAV0ARP8_PHAPC</name>
<proteinExistence type="predicted"/>